<reference evidence="1 2" key="1">
    <citation type="submission" date="2019-08" db="EMBL/GenBank/DDBJ databases">
        <authorList>
            <person name="Alioto T."/>
            <person name="Alioto T."/>
            <person name="Gomez Garrido J."/>
        </authorList>
    </citation>
    <scope>NUCLEOTIDE SEQUENCE [LARGE SCALE GENOMIC DNA]</scope>
</reference>
<protein>
    <submittedName>
        <fullName evidence="1">Uncharacterized protein</fullName>
    </submittedName>
</protein>
<dbReference type="AlphaFoldDB" id="A0A5E4N3A4"/>
<evidence type="ECO:0000313" key="2">
    <source>
        <dbReference type="Proteomes" id="UP000325440"/>
    </source>
</evidence>
<gene>
    <name evidence="1" type="ORF">CINCED_3A005656</name>
</gene>
<proteinExistence type="predicted"/>
<dbReference type="OrthoDB" id="6616937at2759"/>
<evidence type="ECO:0000313" key="1">
    <source>
        <dbReference type="EMBL" id="VVC38459.1"/>
    </source>
</evidence>
<sequence>MIIEKTIPKDIHDSSLYSIQVDESTDVAQLAVLLVIAMYLKKNENIGELLLCHPLTKRATVQEKETLIELKTDSSLEAAFKKKSTVVFWVDVKEEYPEPSCKVFNVLLLFTSTVLVERTFSTYTFIKNKYRYKLSVSSDLRVYLSCVKPDLKKLSSSKQAQG</sequence>
<accession>A0A5E4N3A4</accession>
<dbReference type="Proteomes" id="UP000325440">
    <property type="component" value="Unassembled WGS sequence"/>
</dbReference>
<dbReference type="EMBL" id="CABPRJ010001474">
    <property type="protein sequence ID" value="VVC38459.1"/>
    <property type="molecule type" value="Genomic_DNA"/>
</dbReference>
<organism evidence="1 2">
    <name type="scientific">Cinara cedri</name>
    <dbReference type="NCBI Taxonomy" id="506608"/>
    <lineage>
        <taxon>Eukaryota</taxon>
        <taxon>Metazoa</taxon>
        <taxon>Ecdysozoa</taxon>
        <taxon>Arthropoda</taxon>
        <taxon>Hexapoda</taxon>
        <taxon>Insecta</taxon>
        <taxon>Pterygota</taxon>
        <taxon>Neoptera</taxon>
        <taxon>Paraneoptera</taxon>
        <taxon>Hemiptera</taxon>
        <taxon>Sternorrhyncha</taxon>
        <taxon>Aphidomorpha</taxon>
        <taxon>Aphidoidea</taxon>
        <taxon>Aphididae</taxon>
        <taxon>Lachninae</taxon>
        <taxon>Cinara</taxon>
    </lineage>
</organism>
<keyword evidence="2" id="KW-1185">Reference proteome</keyword>
<name>A0A5E4N3A4_9HEMI</name>
<dbReference type="PANTHER" id="PTHR45913:SF19">
    <property type="entry name" value="LOW QUALITY PROTEIN: ZINC FINGER BED DOMAIN-CONTAINING PROTEIN 5-LIKE"/>
    <property type="match status" value="1"/>
</dbReference>
<dbReference type="PANTHER" id="PTHR45913">
    <property type="entry name" value="EPM2A-INTERACTING PROTEIN 1"/>
    <property type="match status" value="1"/>
</dbReference>